<evidence type="ECO:0008006" key="5">
    <source>
        <dbReference type="Google" id="ProtNLM"/>
    </source>
</evidence>
<dbReference type="Proteomes" id="UP000179237">
    <property type="component" value="Unassembled WGS sequence"/>
</dbReference>
<accession>A0A1F5FVX0</accession>
<comment type="caution">
    <text evidence="3">The sequence shown here is derived from an EMBL/GenBank/DDBJ whole genome shotgun (WGS) entry which is preliminary data.</text>
</comment>
<evidence type="ECO:0000256" key="2">
    <source>
        <dbReference type="SAM" id="SignalP"/>
    </source>
</evidence>
<keyword evidence="1" id="KW-0812">Transmembrane</keyword>
<gene>
    <name evidence="3" type="ORF">A2572_00925</name>
</gene>
<evidence type="ECO:0000313" key="4">
    <source>
        <dbReference type="Proteomes" id="UP000179237"/>
    </source>
</evidence>
<dbReference type="AlphaFoldDB" id="A0A1F5FVX0"/>
<feature type="transmembrane region" description="Helical" evidence="1">
    <location>
        <begin position="48"/>
        <end position="76"/>
    </location>
</feature>
<feature type="signal peptide" evidence="2">
    <location>
        <begin position="1"/>
        <end position="24"/>
    </location>
</feature>
<feature type="transmembrane region" description="Helical" evidence="1">
    <location>
        <begin position="97"/>
        <end position="118"/>
    </location>
</feature>
<keyword evidence="2" id="KW-0732">Signal</keyword>
<keyword evidence="1" id="KW-1133">Transmembrane helix</keyword>
<name>A0A1F5FVX0_9BACT</name>
<organism evidence="3 4">
    <name type="scientific">Candidatus Collierbacteria bacterium RIFOXYD1_FULL_40_9</name>
    <dbReference type="NCBI Taxonomy" id="1817731"/>
    <lineage>
        <taxon>Bacteria</taxon>
        <taxon>Candidatus Collieribacteriota</taxon>
    </lineage>
</organism>
<evidence type="ECO:0000313" key="3">
    <source>
        <dbReference type="EMBL" id="OGD83766.1"/>
    </source>
</evidence>
<evidence type="ECO:0000256" key="1">
    <source>
        <dbReference type="SAM" id="Phobius"/>
    </source>
</evidence>
<keyword evidence="1" id="KW-0472">Membrane</keyword>
<sequence length="124" mass="12862">MKRLYLPFFLVGSILFSLPGKVFAACQNGEEIETAIGKICTSADAADGFFASIIKIAVGLGGGLALILMLYGVFIVTTSAGIPDKLKEGSEIITSAIAGLIFVLLSVFLLNLIGINILGLPGLT</sequence>
<proteinExistence type="predicted"/>
<protein>
    <recommendedName>
        <fullName evidence="5">MotA/TolQ/ExbB proton channel domain-containing protein</fullName>
    </recommendedName>
</protein>
<feature type="chain" id="PRO_5009518640" description="MotA/TolQ/ExbB proton channel domain-containing protein" evidence="2">
    <location>
        <begin position="25"/>
        <end position="124"/>
    </location>
</feature>
<reference evidence="3 4" key="1">
    <citation type="journal article" date="2016" name="Nat. Commun.">
        <title>Thousands of microbial genomes shed light on interconnected biogeochemical processes in an aquifer system.</title>
        <authorList>
            <person name="Anantharaman K."/>
            <person name="Brown C.T."/>
            <person name="Hug L.A."/>
            <person name="Sharon I."/>
            <person name="Castelle C.J."/>
            <person name="Probst A.J."/>
            <person name="Thomas B.C."/>
            <person name="Singh A."/>
            <person name="Wilkins M.J."/>
            <person name="Karaoz U."/>
            <person name="Brodie E.L."/>
            <person name="Williams K.H."/>
            <person name="Hubbard S.S."/>
            <person name="Banfield J.F."/>
        </authorList>
    </citation>
    <scope>NUCLEOTIDE SEQUENCE [LARGE SCALE GENOMIC DNA]</scope>
</reference>
<dbReference type="EMBL" id="MFAQ01000009">
    <property type="protein sequence ID" value="OGD83766.1"/>
    <property type="molecule type" value="Genomic_DNA"/>
</dbReference>